<reference evidence="2" key="4">
    <citation type="submission" date="2025-09" db="UniProtKB">
        <authorList>
            <consortium name="Ensembl"/>
        </authorList>
    </citation>
    <scope>IDENTIFICATION</scope>
</reference>
<dbReference type="HOGENOM" id="CLU_089574_0_2_1"/>
<reference evidence="3" key="1">
    <citation type="submission" date="2011-10" db="EMBL/GenBank/DDBJ databases">
        <authorList>
            <consortium name="Soft-shell Turtle Genome Consortium"/>
        </authorList>
    </citation>
    <scope>NUCLEOTIDE SEQUENCE [LARGE SCALE GENOMIC DNA]</scope>
    <source>
        <strain evidence="3">Daiwa-1</strain>
    </source>
</reference>
<dbReference type="GeneTree" id="ENSGT00940000163155"/>
<dbReference type="InterPro" id="IPR001763">
    <property type="entry name" value="Rhodanese-like_dom"/>
</dbReference>
<dbReference type="STRING" id="13735.ENSPSIP00000002615"/>
<dbReference type="OMA" id="HYPGGWK"/>
<dbReference type="Pfam" id="PF00581">
    <property type="entry name" value="Rhodanese"/>
    <property type="match status" value="1"/>
</dbReference>
<dbReference type="AlphaFoldDB" id="K7F3K5"/>
<sequence>MPLGAVLGGSAMAVWGSRGLSCPARLLLGVPRAAAGWSSGLRPRQSGLRTVNVISRNIGTAADYSVSYKELRGLLKSQTTHIDVREKWEIEQVGKIPGSINIPLGEVVEALQMNSKDFKRRYNQDMPTKSDHLVFSCMAGVRSKKALDIAMSLGFSRVQHYAGGFEEWAKYELPEEKK</sequence>
<evidence type="ECO:0000313" key="2">
    <source>
        <dbReference type="Ensembl" id="ENSPSIP00000002615.1"/>
    </source>
</evidence>
<organism evidence="2 3">
    <name type="scientific">Pelodiscus sinensis</name>
    <name type="common">Chinese softshell turtle</name>
    <name type="synonym">Trionyx sinensis</name>
    <dbReference type="NCBI Taxonomy" id="13735"/>
    <lineage>
        <taxon>Eukaryota</taxon>
        <taxon>Metazoa</taxon>
        <taxon>Chordata</taxon>
        <taxon>Craniata</taxon>
        <taxon>Vertebrata</taxon>
        <taxon>Euteleostomi</taxon>
        <taxon>Archelosauria</taxon>
        <taxon>Testudinata</taxon>
        <taxon>Testudines</taxon>
        <taxon>Cryptodira</taxon>
        <taxon>Trionychia</taxon>
        <taxon>Trionychidae</taxon>
        <taxon>Pelodiscus</taxon>
    </lineage>
</organism>
<feature type="domain" description="Rhodanese" evidence="1">
    <location>
        <begin position="75"/>
        <end position="177"/>
    </location>
</feature>
<reference evidence="2" key="3">
    <citation type="submission" date="2025-08" db="UniProtKB">
        <authorList>
            <consortium name="Ensembl"/>
        </authorList>
    </citation>
    <scope>IDENTIFICATION</scope>
</reference>
<dbReference type="SMART" id="SM00450">
    <property type="entry name" value="RHOD"/>
    <property type="match status" value="1"/>
</dbReference>
<dbReference type="SUPFAM" id="SSF52821">
    <property type="entry name" value="Rhodanese/Cell cycle control phosphatase"/>
    <property type="match status" value="1"/>
</dbReference>
<dbReference type="OrthoDB" id="566238at2759"/>
<dbReference type="eggNOG" id="KOG1530">
    <property type="taxonomic scope" value="Eukaryota"/>
</dbReference>
<protein>
    <submittedName>
        <fullName evidence="2">Thiosulfate sulfurtransferase like domain containing 3</fullName>
    </submittedName>
</protein>
<dbReference type="PANTHER" id="PTHR44086">
    <property type="entry name" value="THIOSULFATE SULFURTRANSFERASE RDL2, MITOCHONDRIAL-RELATED"/>
    <property type="match status" value="1"/>
</dbReference>
<evidence type="ECO:0000313" key="3">
    <source>
        <dbReference type="Proteomes" id="UP000007267"/>
    </source>
</evidence>
<keyword evidence="3" id="KW-1185">Reference proteome</keyword>
<dbReference type="PANTHER" id="PTHR44086:SF10">
    <property type="entry name" value="THIOSULFATE SULFURTRANSFERASE_RHODANESE-LIKE DOMAIN-CONTAINING PROTEIN 3"/>
    <property type="match status" value="1"/>
</dbReference>
<dbReference type="Proteomes" id="UP000007267">
    <property type="component" value="Unassembled WGS sequence"/>
</dbReference>
<dbReference type="PROSITE" id="PS50206">
    <property type="entry name" value="RHODANESE_3"/>
    <property type="match status" value="1"/>
</dbReference>
<name>K7F3K5_PELSI</name>
<dbReference type="Ensembl" id="ENSPSIT00000002624.1">
    <property type="protein sequence ID" value="ENSPSIP00000002615.1"/>
    <property type="gene ID" value="ENSPSIG00000002560.1"/>
</dbReference>
<proteinExistence type="predicted"/>
<dbReference type="GeneID" id="102449040"/>
<dbReference type="InterPro" id="IPR036873">
    <property type="entry name" value="Rhodanese-like_dom_sf"/>
</dbReference>
<dbReference type="Gene3D" id="3.40.250.10">
    <property type="entry name" value="Rhodanese-like domain"/>
    <property type="match status" value="1"/>
</dbReference>
<evidence type="ECO:0000259" key="1">
    <source>
        <dbReference type="PROSITE" id="PS50206"/>
    </source>
</evidence>
<dbReference type="KEGG" id="pss:102449040"/>
<reference evidence="3" key="2">
    <citation type="journal article" date="2013" name="Nat. Genet.">
        <title>The draft genomes of soft-shell turtle and green sea turtle yield insights into the development and evolution of the turtle-specific body plan.</title>
        <authorList>
            <person name="Wang Z."/>
            <person name="Pascual-Anaya J."/>
            <person name="Zadissa A."/>
            <person name="Li W."/>
            <person name="Niimura Y."/>
            <person name="Huang Z."/>
            <person name="Li C."/>
            <person name="White S."/>
            <person name="Xiong Z."/>
            <person name="Fang D."/>
            <person name="Wang B."/>
            <person name="Ming Y."/>
            <person name="Chen Y."/>
            <person name="Zheng Y."/>
            <person name="Kuraku S."/>
            <person name="Pignatelli M."/>
            <person name="Herrero J."/>
            <person name="Beal K."/>
            <person name="Nozawa M."/>
            <person name="Li Q."/>
            <person name="Wang J."/>
            <person name="Zhang H."/>
            <person name="Yu L."/>
            <person name="Shigenobu S."/>
            <person name="Wang J."/>
            <person name="Liu J."/>
            <person name="Flicek P."/>
            <person name="Searle S."/>
            <person name="Wang J."/>
            <person name="Kuratani S."/>
            <person name="Yin Y."/>
            <person name="Aken B."/>
            <person name="Zhang G."/>
            <person name="Irie N."/>
        </authorList>
    </citation>
    <scope>NUCLEOTIDE SEQUENCE [LARGE SCALE GENOMIC DNA]</scope>
    <source>
        <strain evidence="3">Daiwa-1</strain>
    </source>
</reference>
<accession>K7F3K5</accession>
<dbReference type="EMBL" id="AGCU01054222">
    <property type="status" value="NOT_ANNOTATED_CDS"/>
    <property type="molecule type" value="Genomic_DNA"/>
</dbReference>
<dbReference type="RefSeq" id="XP_006118497.2">
    <property type="nucleotide sequence ID" value="XM_006118435.3"/>
</dbReference>